<evidence type="ECO:0000256" key="5">
    <source>
        <dbReference type="ARBA" id="ARBA00022771"/>
    </source>
</evidence>
<dbReference type="GO" id="GO:0061630">
    <property type="term" value="F:ubiquitin protein ligase activity"/>
    <property type="evidence" value="ECO:0007669"/>
    <property type="project" value="UniProtKB-UniRule"/>
</dbReference>
<feature type="region of interest" description="Disordered" evidence="11">
    <location>
        <begin position="2090"/>
        <end position="2110"/>
    </location>
</feature>
<evidence type="ECO:0000256" key="9">
    <source>
        <dbReference type="PROSITE-ProRule" id="PRU00508"/>
    </source>
</evidence>
<dbReference type="CDD" id="cd19673">
    <property type="entry name" value="UBR-box_UBR3"/>
    <property type="match status" value="1"/>
</dbReference>
<dbReference type="UniPathway" id="UPA00143"/>
<dbReference type="Pfam" id="PF22960">
    <property type="entry name" value="WHD_UBR1"/>
    <property type="match status" value="1"/>
</dbReference>
<protein>
    <recommendedName>
        <fullName evidence="10">E3 ubiquitin-protein ligase</fullName>
        <ecNumber evidence="10">2.3.2.27</ecNumber>
    </recommendedName>
</protein>
<dbReference type="Pfam" id="PF18995">
    <property type="entry name" value="PRT6_C"/>
    <property type="match status" value="1"/>
</dbReference>
<dbReference type="GO" id="GO:0016567">
    <property type="term" value="P:protein ubiquitination"/>
    <property type="evidence" value="ECO:0007669"/>
    <property type="project" value="UniProtKB-UniRule"/>
</dbReference>
<dbReference type="InterPro" id="IPR044046">
    <property type="entry name" value="E3_ligase_UBR-like_C"/>
</dbReference>
<feature type="compositionally biased region" description="Low complexity" evidence="11">
    <location>
        <begin position="1079"/>
        <end position="1099"/>
    </location>
</feature>
<dbReference type="Pfam" id="PF02207">
    <property type="entry name" value="zf-UBR"/>
    <property type="match status" value="1"/>
</dbReference>
<evidence type="ECO:0000256" key="4">
    <source>
        <dbReference type="ARBA" id="ARBA00022723"/>
    </source>
</evidence>
<keyword evidence="5 10" id="KW-0863">Zinc-finger</keyword>
<comment type="function">
    <text evidence="10">Ubiquitin ligase protein which is a component of the N-end rule pathway. Recognizes and binds to proteins bearing specific N-terminal residues that are destabilizing according to the N-end rule, leading to their ubiquitination and subsequent degradation.</text>
</comment>
<comment type="pathway">
    <text evidence="2 10">Protein modification; protein ubiquitination.</text>
</comment>
<feature type="compositionally biased region" description="Acidic residues" evidence="11">
    <location>
        <begin position="998"/>
        <end position="1021"/>
    </location>
</feature>
<dbReference type="SMART" id="SM00396">
    <property type="entry name" value="ZnF_UBR1"/>
    <property type="match status" value="1"/>
</dbReference>
<keyword evidence="6 10" id="KW-0833">Ubl conjugation pathway</keyword>
<feature type="compositionally biased region" description="Basic and acidic residues" evidence="11">
    <location>
        <begin position="2040"/>
        <end position="2053"/>
    </location>
</feature>
<feature type="compositionally biased region" description="Low complexity" evidence="11">
    <location>
        <begin position="2092"/>
        <end position="2110"/>
    </location>
</feature>
<proteinExistence type="inferred from homology"/>
<name>A0A5K4F419_SCHMA</name>
<feature type="compositionally biased region" description="Polar residues" evidence="11">
    <location>
        <begin position="1651"/>
        <end position="1675"/>
    </location>
</feature>
<feature type="region of interest" description="Disordered" evidence="11">
    <location>
        <begin position="1623"/>
        <end position="1715"/>
    </location>
</feature>
<dbReference type="GO" id="GO:0008270">
    <property type="term" value="F:zinc ion binding"/>
    <property type="evidence" value="ECO:0007669"/>
    <property type="project" value="UniProtKB-UniRule"/>
</dbReference>
<evidence type="ECO:0000256" key="2">
    <source>
        <dbReference type="ARBA" id="ARBA00004906"/>
    </source>
</evidence>
<evidence type="ECO:0000256" key="8">
    <source>
        <dbReference type="ARBA" id="ARBA00046341"/>
    </source>
</evidence>
<dbReference type="WBParaSite" id="Smp_316460.3">
    <property type="protein sequence ID" value="Smp_316460.3"/>
    <property type="gene ID" value="Smp_316460"/>
</dbReference>
<reference evidence="13" key="1">
    <citation type="submission" date="2019-11" db="UniProtKB">
        <authorList>
            <consortium name="WormBaseParasite"/>
        </authorList>
    </citation>
    <scope>IDENTIFICATION</scope>
    <source>
        <strain evidence="13">Puerto Rican</strain>
    </source>
</reference>
<dbReference type="PANTHER" id="PTHR21497">
    <property type="entry name" value="UBIQUITIN LIGASE E3 ALPHA-RELATED"/>
    <property type="match status" value="1"/>
</dbReference>
<dbReference type="FunFam" id="2.10.110.30:FF:000002">
    <property type="entry name" value="Putative e3 ubiquitin-protein ligase ubr3"/>
    <property type="match status" value="1"/>
</dbReference>
<dbReference type="InterPro" id="IPR039164">
    <property type="entry name" value="UBR1-like"/>
</dbReference>
<dbReference type="GO" id="GO:0000151">
    <property type="term" value="C:ubiquitin ligase complex"/>
    <property type="evidence" value="ECO:0007669"/>
    <property type="project" value="TreeGrafter"/>
</dbReference>
<evidence type="ECO:0000256" key="7">
    <source>
        <dbReference type="ARBA" id="ARBA00022833"/>
    </source>
</evidence>
<dbReference type="STRING" id="6183.A0A5K4F419"/>
<dbReference type="SUPFAM" id="SSF57850">
    <property type="entry name" value="RING/U-box"/>
    <property type="match status" value="1"/>
</dbReference>
<comment type="catalytic activity">
    <reaction evidence="1 10">
        <text>S-ubiquitinyl-[E2 ubiquitin-conjugating enzyme]-L-cysteine + [acceptor protein]-L-lysine = [E2 ubiquitin-conjugating enzyme]-L-cysteine + N(6)-ubiquitinyl-[acceptor protein]-L-lysine.</text>
        <dbReference type="EC" id="2.3.2.27"/>
    </reaction>
</comment>
<feature type="region of interest" description="Disordered" evidence="11">
    <location>
        <begin position="1079"/>
        <end position="1102"/>
    </location>
</feature>
<comment type="similarity">
    <text evidence="8 10">Belongs to the E3 ubiquitin-protein ligase UBR1-like family.</text>
</comment>
<dbReference type="PROSITE" id="PS51157">
    <property type="entry name" value="ZF_UBR"/>
    <property type="match status" value="1"/>
</dbReference>
<dbReference type="GO" id="GO:0071596">
    <property type="term" value="P:ubiquitin-dependent protein catabolic process via the N-end rule pathway"/>
    <property type="evidence" value="ECO:0007669"/>
    <property type="project" value="UniProtKB-UniRule"/>
</dbReference>
<dbReference type="InParanoid" id="A0A5K4F419"/>
<dbReference type="FunCoup" id="A0A5K4F419">
    <property type="interactions" value="616"/>
</dbReference>
<dbReference type="GO" id="GO:0005737">
    <property type="term" value="C:cytoplasm"/>
    <property type="evidence" value="ECO:0007669"/>
    <property type="project" value="TreeGrafter"/>
</dbReference>
<keyword evidence="3 10" id="KW-0808">Transferase</keyword>
<evidence type="ECO:0000313" key="13">
    <source>
        <dbReference type="WBParaSite" id="Smp_316460.3"/>
    </source>
</evidence>
<evidence type="ECO:0000256" key="3">
    <source>
        <dbReference type="ARBA" id="ARBA00022679"/>
    </source>
</evidence>
<dbReference type="InterPro" id="IPR003126">
    <property type="entry name" value="Znf_UBR"/>
</dbReference>
<sequence>MDIDEIEFKDPPEFVKYVCGRLNMTKEEFRDEFREACVNGHFDSPVFSTVRKLFRFHCFCSSRFRTKNKMLCTTKLFEYLISGNLGFDNLRRKLKEYDYSARCSLVWTTNYFAYRCRTCGMSPSMSLCSSCFTAGNHEGHDFNKFKSHAGGACDCGDATVMKESGFCRFHGLDKVHNRPVPPDDLVAPLRCLLPSFLSALLYWLWEHGRDSDGLNFNEDDTPAISILHALHASGWVTQKMIADVMIDKAVYEKLIYETESRRACGDYQLSVSSNPEFEFPPIISNQNLVHQTLLDAFIFSTIKLRFPESLVTFLIGLLAVEEFKEEFIQSYLNHYTRIASTVLLSARARISPEWSLQMNNRIVHISVQLFSGEELALRVIKQRNLHHLLVHCLLNMLTCCRTRLDDRSNMVLSCDGILIQNNVFWPFVSDLSNLVSHKSIVDILVEDADFLSAWTKLIRYMQFMNCFTMKEGNHIEYETMTFYHAFTMEVEISSATMWNFWKHCRLPSERTHCLLYTKACLSTLADLLNGLGRLISPTVPETRPTRSALSLHLPLMRHVSCFLHLSTMQHGVNIRQLLVDYLLPKPRLLRRFMEHLVNILLGCHEVLIGYWIRNGQSVRQSVSHYMQSQFCYSFIDLDIFALQVCTALLPPAYFLNALVDQTKLLRGICFHDELLSLVSEPEVKNLDRKPIALQAWLTNLCFVLDLRNNLGLTEEELLQKELVSVLAPEPRKRSDLSILIPERCGIINPSNNLDSVLRKVATYSAPSCDETSGSLISGHYYLRPSLWHTDFDPIFHLLRVTSRRESSLAMEKYREHCRQRHGVTNMSSLWPPFHKPKQLPPDFRGLDHVLHSRHLHYIIFIQLSLFVYGDPLVTEESLAMIIHLIDRALDTPCRLPGNNRKTCTKIFMESQASKSSESNLPTSSLNNVNNYETGTKNLIEQKQTEEMDEIQQQQPLKPKDLIAEKSQNAFVDDFIMDWEKGRFEEVLEDTDSDRLDQIDYDDDDDDDEYGDDDVVDDDDNNSNETVAGVGSSDDRDLNELTIDSQRINNKQLRTKTRNYRSSHIWRRQPWSSLCPLPSTPSFSSSSNTTTATNPSPTNNRQKKFWDTSLINCPYQSRTSIQDNLNCWLMISNHNIPQVSCAQVMLASLPMNQGSDLNCTLSTVPVLSNNEIQNDSKNIMLDSIISLLIKAHARLYWSRIVGGADAIPKISFGGSLFTDPNLTAQQSGITDSSMSVTTTMPAVNVDGNNPIILGQDQVDGSWQDFLDVFPKHNTVVSNATTTTNNNCLTPRCMAVLMPNERHECSNLNNSSSPTASSSFASNNVNLNTSIIASLPPELRYFASSKPTYFLPEERNESTYRQESINAKKSYNFTSSLANNDDNSLTTTNDVCHFTNFGDGAYWIERLLDKIASLSENNKSAIKMYLARARSPYKQVIHLHTLQPMDVISSSSSSSNVVQQCQQKQQLTVSHNSNTMNSSKEVIGLNNETDVIFNIPFSSTNDGNNSSMNQNSSCLLTTSAVGTRDERKRAAQERRKRLIEQMTSKQKAFASTHLKDIESLNRQTVDRKEQLDNSEPLYECVICQISGRPSVDDMVLLDMICESNLMLQLRETAVIPTLYGRDLSHSSGYPPVLSETDDLSWLSPERPPVSGPLFQNSPLSNSTNSDNPSPVSGSSQAPAGIVGLPIHPITTNSSIKSHTERSSSPKPETLSGNKQSKHHSCYTEHRQWWSNAIPSLISKTLPLLHSGILLQTCGHVVHRECFQRYRTHGGNRSAATRHRSWIVCPLCRRDIHHLLPLVPLPKSGTFGNKQQLFPSVEYGQQNIAMLLSRLNSLSDTGSTFWNDLNCSEDELNVQRRILMSQLIGSNYEATILLRCQLECELSVLMSYPSQYSMVSRRCYWREFICYLRQIYKKSSDIKNLIQCLMIDEVIRSDNNDDNMFPVFALLQDPADILLGLLPHIWPHEGIFHTVLASTFCLAYIRALISVTFNRSTSSTCFNLVKQINRTKYLLGKISGVLRKHLENLLNYLSELNTSFTPSTSDDDNHHLNDTQRDQQCHSTESLEDTCPSSNKIEHILKVLYLASKLPDENFFNQSSPSSSPSTAASSSSLSSITATTPPSLPVEYDQNQIELHIILRVLPFLRIASLCWTRWHPDNVGTVKPLGLPFVGLLNKTTQKTNSHDQLSTKEFVSITPEQQLIEFSDLCRILSLDCGDSTVINVAQVGELAGRLCGLCSPNNNNAIECLIGRWIGQIKKVSSVHLTASSPTLLLSSSSPVCDVSSHINDNNNDVNQLSNIDHRNILTEVENVSSVSRGTPYVILHIAEYLRLSIVADSHINDSPVFRSNSSSPTLLLSSSSPVCDVSSHINDNNNDVNQLSNIDHRNILTEVENVSSHEFRSLVEIGRQLCSPRLIRTPSSFDVLFNALHLVNCSSNQHRFQDNILCLICGRLLCSLCSNLATVVVEHTYMCGGFSGVVLEVNTSIVYVSLGSNICDWGSVYLDEYGEEDLELKRGKPLFLNAERFALLENQWITHSFRHVLKNWRSV</sequence>
<dbReference type="Gene3D" id="2.10.110.30">
    <property type="match status" value="1"/>
</dbReference>
<evidence type="ECO:0000259" key="12">
    <source>
        <dbReference type="PROSITE" id="PS51157"/>
    </source>
</evidence>
<keyword evidence="4 10" id="KW-0479">Metal-binding</keyword>
<dbReference type="InterPro" id="IPR055194">
    <property type="entry name" value="UBR1-like_WH"/>
</dbReference>
<feature type="region of interest" description="Disordered" evidence="11">
    <location>
        <begin position="2036"/>
        <end position="2064"/>
    </location>
</feature>
<feature type="zinc finger region" description="UBR-type" evidence="9">
    <location>
        <begin position="101"/>
        <end position="172"/>
    </location>
</feature>
<keyword evidence="7 10" id="KW-0862">Zinc</keyword>
<feature type="compositionally biased region" description="Polar residues" evidence="11">
    <location>
        <begin position="1702"/>
        <end position="1712"/>
    </location>
</feature>
<evidence type="ECO:0000256" key="1">
    <source>
        <dbReference type="ARBA" id="ARBA00000900"/>
    </source>
</evidence>
<feature type="region of interest" description="Disordered" evidence="11">
    <location>
        <begin position="989"/>
        <end position="1042"/>
    </location>
</feature>
<feature type="domain" description="UBR-type" evidence="12">
    <location>
        <begin position="101"/>
        <end position="172"/>
    </location>
</feature>
<evidence type="ECO:0000256" key="10">
    <source>
        <dbReference type="RuleBase" id="RU366018"/>
    </source>
</evidence>
<evidence type="ECO:0000256" key="6">
    <source>
        <dbReference type="ARBA" id="ARBA00022786"/>
    </source>
</evidence>
<dbReference type="EC" id="2.3.2.27" evidence="10"/>
<dbReference type="PANTHER" id="PTHR21497:SF39">
    <property type="entry name" value="E3 UBIQUITIN-PROTEIN LIGASE UBR3"/>
    <property type="match status" value="1"/>
</dbReference>
<organism evidence="13">
    <name type="scientific">Schistosoma mansoni</name>
    <name type="common">Blood fluke</name>
    <dbReference type="NCBI Taxonomy" id="6183"/>
    <lineage>
        <taxon>Eukaryota</taxon>
        <taxon>Metazoa</taxon>
        <taxon>Spiralia</taxon>
        <taxon>Lophotrochozoa</taxon>
        <taxon>Platyhelminthes</taxon>
        <taxon>Trematoda</taxon>
        <taxon>Digenea</taxon>
        <taxon>Strigeidida</taxon>
        <taxon>Schistosomatoidea</taxon>
        <taxon>Schistosomatidae</taxon>
        <taxon>Schistosoma</taxon>
    </lineage>
</organism>
<evidence type="ECO:0000256" key="11">
    <source>
        <dbReference type="SAM" id="MobiDB-lite"/>
    </source>
</evidence>
<accession>A0A5K4F419</accession>